<protein>
    <recommendedName>
        <fullName evidence="3">nitric-oxide synthase (NADPH)</fullName>
        <ecNumber evidence="3">1.14.13.39</ecNumber>
    </recommendedName>
</protein>
<dbReference type="PANTHER" id="PTHR43410">
    <property type="entry name" value="NITRIC OXIDE SYNTHASE OXYGENASE"/>
    <property type="match status" value="1"/>
</dbReference>
<evidence type="ECO:0000256" key="5">
    <source>
        <dbReference type="ARBA" id="ARBA00022643"/>
    </source>
</evidence>
<keyword evidence="5" id="KW-0288">FMN</keyword>
<dbReference type="InterPro" id="IPR036119">
    <property type="entry name" value="NOS_N_sf"/>
</dbReference>
<dbReference type="GO" id="GO:0010181">
    <property type="term" value="F:FMN binding"/>
    <property type="evidence" value="ECO:0007669"/>
    <property type="project" value="InterPro"/>
</dbReference>
<proteinExistence type="inferred from homology"/>
<evidence type="ECO:0000313" key="12">
    <source>
        <dbReference type="Proteomes" id="UP000562929"/>
    </source>
</evidence>
<dbReference type="Gene3D" id="3.90.1230.10">
    <property type="entry name" value="Nitric Oxide Synthase, Chain A, domain 3"/>
    <property type="match status" value="1"/>
</dbReference>
<name>A0A8H4Q3B5_9HYPO</name>
<sequence length="1013" mass="112318">MSTVSRPSPKEEFNRIQSRYPLLSSTGCSRSFCQSGRMVHTDETRVGDNSRSLETVEAEAVDFLRQARRDGVIENDEVLASRISAALEEIRRTSVTVTLQGRQGETSRIVPGIWQQSRRELEHGLRLSWKHARKCIMRSEYSYLKLHDLRHVKTSKEMGQLLVKGMSEAFNGGDIQPSVFVFPPKQANCHGPMIWNQQFLAFAGYRQPDGTVLGDPMNTSLTESILSLGWKPPKIRTRWDLLPLVTMAEGDEPFLTPVPESLFPLVQIRHPNPEHGPAFDKLGLRWVPAPALSQLGFDIGGVQYTATPFIGWFMDAEVGVRDLADSFRYDALPSVISGLNLLGPGREIDELPQYERLAMLSRAQLELTLAVHSSFSLAGVRMSDSLTASAMYSNFDDQHLAQHGFRLPADPYWLAPPQGSIIPIWHRGGSPNYQPKPMICRLRENPVRVWKRRMGEDAVKSKEIKSGVLLEPSPSPETASIRVFYCSSGTTAQRLATKLEQRLRLIMGQDPDLRSVVSAMPLNEMEPHRLRTGDVVFIVASCAGRGDVPTNGLAILQRCRNMNTIIDSSASFCIFGNGNSSYGQNFNGAAIKLEAALTKIGLSSALTTFQADTLKEDPPWRQFKTWLSRIEATYGHSSSFFDDDLALSQPVDDSTGLLLSQISPAHVLSTAMTDKGDIRHLALDVGELEYSHLSHVDIFVPLQQDKIQELLMAAQLTGDEMATIGGGQVTTRQLFSLLDPERPLKSLKWASKLELKLTAAEESTLLEMPIGKAFQLLHASGRLFRIRGSALFDFMRALPIRRSRTFSTASSQLYWNTRSMGNVLELTLKTHPGGLVTDRFVSQARRGDGLYIRIRNGPGAFLVTDNKPLIAFTIGSGIAPLRGLLQAKSAIAADCPRKTRNRLSLFLGFKQGDAEVIDESIREARARGLIDMLHLTPSNPAHERAQDKLFCEGVALRIRSKILEEDANVFVCASKEAADEFADNLGAIVGVGSIRQVLGERWIEEVYVCAADQ</sequence>
<keyword evidence="6" id="KW-0479">Metal-binding</keyword>
<dbReference type="SUPFAM" id="SSF63380">
    <property type="entry name" value="Riboflavin synthase domain-like"/>
    <property type="match status" value="1"/>
</dbReference>
<dbReference type="InterPro" id="IPR039261">
    <property type="entry name" value="FNR_nucleotide-bd"/>
</dbReference>
<dbReference type="Pfam" id="PF00258">
    <property type="entry name" value="Flavodoxin_1"/>
    <property type="match status" value="1"/>
</dbReference>
<evidence type="ECO:0000313" key="11">
    <source>
        <dbReference type="EMBL" id="KAF4584071.1"/>
    </source>
</evidence>
<dbReference type="SUPFAM" id="SSF52218">
    <property type="entry name" value="Flavoproteins"/>
    <property type="match status" value="1"/>
</dbReference>
<dbReference type="Gene3D" id="3.40.50.360">
    <property type="match status" value="1"/>
</dbReference>
<dbReference type="InterPro" id="IPR017938">
    <property type="entry name" value="Riboflavin_synthase-like_b-brl"/>
</dbReference>
<dbReference type="InterPro" id="IPR044944">
    <property type="entry name" value="NOS_dom_3"/>
</dbReference>
<dbReference type="GO" id="GO:0006809">
    <property type="term" value="P:nitric oxide biosynthetic process"/>
    <property type="evidence" value="ECO:0007669"/>
    <property type="project" value="InterPro"/>
</dbReference>
<evidence type="ECO:0000256" key="7">
    <source>
        <dbReference type="ARBA" id="ARBA00022860"/>
    </source>
</evidence>
<dbReference type="SUPFAM" id="SSF56512">
    <property type="entry name" value="Nitric oxide (NO) synthase oxygenase domain"/>
    <property type="match status" value="1"/>
</dbReference>
<evidence type="ECO:0000256" key="2">
    <source>
        <dbReference type="ARBA" id="ARBA00006267"/>
    </source>
</evidence>
<keyword evidence="8" id="KW-0560">Oxidoreductase</keyword>
<dbReference type="InterPro" id="IPR004030">
    <property type="entry name" value="NOS_N"/>
</dbReference>
<dbReference type="PROSITE" id="PS50902">
    <property type="entry name" value="FLAVODOXIN_LIKE"/>
    <property type="match status" value="1"/>
</dbReference>
<comment type="caution">
    <text evidence="11">The sequence shown here is derived from an EMBL/GenBank/DDBJ whole genome shotgun (WGS) entry which is preliminary data.</text>
</comment>
<keyword evidence="4" id="KW-0349">Heme</keyword>
<evidence type="ECO:0000259" key="10">
    <source>
        <dbReference type="PROSITE" id="PS50902"/>
    </source>
</evidence>
<keyword evidence="12" id="KW-1185">Reference proteome</keyword>
<dbReference type="SUPFAM" id="SSF52343">
    <property type="entry name" value="Ferredoxin reductase-like, C-terminal NADP-linked domain"/>
    <property type="match status" value="1"/>
</dbReference>
<gene>
    <name evidence="11" type="ORF">GQ602_005444</name>
</gene>
<dbReference type="AlphaFoldDB" id="A0A8H4Q3B5"/>
<dbReference type="Gene3D" id="3.90.440.10">
    <property type="entry name" value="Nitric Oxide Synthase,Heme Domain,Chain A domain 2"/>
    <property type="match status" value="1"/>
</dbReference>
<dbReference type="EMBL" id="JAACLJ010000006">
    <property type="protein sequence ID" value="KAF4584071.1"/>
    <property type="molecule type" value="Genomic_DNA"/>
</dbReference>
<dbReference type="InterPro" id="IPR044940">
    <property type="entry name" value="NOS_dom_2"/>
</dbReference>
<dbReference type="GO" id="GO:0004517">
    <property type="term" value="F:nitric-oxide synthase activity"/>
    <property type="evidence" value="ECO:0007669"/>
    <property type="project" value="UniProtKB-EC"/>
</dbReference>
<evidence type="ECO:0000256" key="9">
    <source>
        <dbReference type="ARBA" id="ARBA00023004"/>
    </source>
</evidence>
<dbReference type="Gene3D" id="3.90.340.10">
    <property type="entry name" value="Nitric Oxide Synthase, Chain A, domain 1"/>
    <property type="match status" value="1"/>
</dbReference>
<dbReference type="PANTHER" id="PTHR43410:SF1">
    <property type="entry name" value="NITRIC OXIDE SYNTHASE"/>
    <property type="match status" value="1"/>
</dbReference>
<dbReference type="OrthoDB" id="1856718at2759"/>
<accession>A0A8H4Q3B5</accession>
<dbReference type="InterPro" id="IPR029039">
    <property type="entry name" value="Flavoprotein-like_sf"/>
</dbReference>
<keyword evidence="5" id="KW-0285">Flavoprotein</keyword>
<dbReference type="Gene3D" id="3.40.50.80">
    <property type="entry name" value="Nucleotide-binding domain of ferredoxin-NADP reductase (FNR) module"/>
    <property type="match status" value="1"/>
</dbReference>
<evidence type="ECO:0000256" key="8">
    <source>
        <dbReference type="ARBA" id="ARBA00023002"/>
    </source>
</evidence>
<keyword evidence="7" id="KW-0112">Calmodulin-binding</keyword>
<reference evidence="11 12" key="1">
    <citation type="journal article" date="2020" name="G3 (Bethesda)">
        <title>Genetic Underpinnings of Host Manipulation by Ophiocordyceps as Revealed by Comparative Transcriptomics.</title>
        <authorList>
            <person name="Will I."/>
            <person name="Das B."/>
            <person name="Trinh T."/>
            <person name="Brachmann A."/>
            <person name="Ohm R.A."/>
            <person name="de Bekker C."/>
        </authorList>
    </citation>
    <scope>NUCLEOTIDE SEQUENCE [LARGE SCALE GENOMIC DNA]</scope>
    <source>
        <strain evidence="11 12">EC05</strain>
    </source>
</reference>
<dbReference type="InterPro" id="IPR008254">
    <property type="entry name" value="Flavodoxin/NO_synth"/>
</dbReference>
<evidence type="ECO:0000256" key="6">
    <source>
        <dbReference type="ARBA" id="ARBA00022723"/>
    </source>
</evidence>
<dbReference type="Proteomes" id="UP000562929">
    <property type="component" value="Unassembled WGS sequence"/>
</dbReference>
<dbReference type="GO" id="GO:0005516">
    <property type="term" value="F:calmodulin binding"/>
    <property type="evidence" value="ECO:0007669"/>
    <property type="project" value="UniProtKB-KW"/>
</dbReference>
<evidence type="ECO:0000256" key="4">
    <source>
        <dbReference type="ARBA" id="ARBA00022617"/>
    </source>
</evidence>
<dbReference type="GO" id="GO:0046872">
    <property type="term" value="F:metal ion binding"/>
    <property type="evidence" value="ECO:0007669"/>
    <property type="project" value="UniProtKB-KW"/>
</dbReference>
<dbReference type="Pfam" id="PF02898">
    <property type="entry name" value="NO_synthase"/>
    <property type="match status" value="1"/>
</dbReference>
<keyword evidence="9" id="KW-0408">Iron</keyword>
<comment type="similarity">
    <text evidence="2">Belongs to the NOS family.</text>
</comment>
<organism evidence="11 12">
    <name type="scientific">Ophiocordyceps camponoti-floridani</name>
    <dbReference type="NCBI Taxonomy" id="2030778"/>
    <lineage>
        <taxon>Eukaryota</taxon>
        <taxon>Fungi</taxon>
        <taxon>Dikarya</taxon>
        <taxon>Ascomycota</taxon>
        <taxon>Pezizomycotina</taxon>
        <taxon>Sordariomycetes</taxon>
        <taxon>Hypocreomycetidae</taxon>
        <taxon>Hypocreales</taxon>
        <taxon>Ophiocordycipitaceae</taxon>
        <taxon>Ophiocordyceps</taxon>
    </lineage>
</organism>
<feature type="domain" description="Flavodoxin-like" evidence="10">
    <location>
        <begin position="481"/>
        <end position="631"/>
    </location>
</feature>
<comment type="cofactor">
    <cofactor evidence="1">
        <name>FMN</name>
        <dbReference type="ChEBI" id="CHEBI:58210"/>
    </cofactor>
</comment>
<evidence type="ECO:0000256" key="3">
    <source>
        <dbReference type="ARBA" id="ARBA00012989"/>
    </source>
</evidence>
<dbReference type="EC" id="1.14.13.39" evidence="3"/>
<evidence type="ECO:0000256" key="1">
    <source>
        <dbReference type="ARBA" id="ARBA00001917"/>
    </source>
</evidence>
<dbReference type="InterPro" id="IPR050607">
    <property type="entry name" value="NOS"/>
</dbReference>
<dbReference type="InterPro" id="IPR044943">
    <property type="entry name" value="NOS_dom_1"/>
</dbReference>